<dbReference type="EMBL" id="JPWJ01000011">
    <property type="protein sequence ID" value="RCK46834.1"/>
    <property type="molecule type" value="Genomic_DNA"/>
</dbReference>
<evidence type="ECO:0000259" key="5">
    <source>
        <dbReference type="PROSITE" id="PS50931"/>
    </source>
</evidence>
<dbReference type="InterPro" id="IPR005119">
    <property type="entry name" value="LysR_subst-bd"/>
</dbReference>
<evidence type="ECO:0000313" key="8">
    <source>
        <dbReference type="Proteomes" id="UP000219068"/>
    </source>
</evidence>
<dbReference type="Gene3D" id="3.40.190.290">
    <property type="match status" value="1"/>
</dbReference>
<reference evidence="6 9" key="1">
    <citation type="submission" date="2014-07" db="EMBL/GenBank/DDBJ databases">
        <title>Draft genome sequence of Thalassospira xiamenensis IB13.</title>
        <authorList>
            <person name="Lai Q."/>
            <person name="Shao Z."/>
        </authorList>
    </citation>
    <scope>NUCLEOTIDE SEQUENCE [LARGE SCALE GENOMIC DNA]</scope>
    <source>
        <strain evidence="6 9">IB13</strain>
    </source>
</reference>
<dbReference type="InterPro" id="IPR036388">
    <property type="entry name" value="WH-like_DNA-bd_sf"/>
</dbReference>
<dbReference type="AlphaFoldDB" id="A0A154KVT9"/>
<dbReference type="RefSeq" id="WP_062952971.1">
    <property type="nucleotide sequence ID" value="NZ_JALLPZ010000001.1"/>
</dbReference>
<evidence type="ECO:0000256" key="1">
    <source>
        <dbReference type="ARBA" id="ARBA00009437"/>
    </source>
</evidence>
<dbReference type="SUPFAM" id="SSF53850">
    <property type="entry name" value="Periplasmic binding protein-like II"/>
    <property type="match status" value="1"/>
</dbReference>
<protein>
    <submittedName>
        <fullName evidence="7">DNA-binding transcriptional regulator, LysR family</fullName>
    </submittedName>
    <submittedName>
        <fullName evidence="6">LysR family transcriptional regulator</fullName>
    </submittedName>
</protein>
<dbReference type="GO" id="GO:0006351">
    <property type="term" value="P:DNA-templated transcription"/>
    <property type="evidence" value="ECO:0007669"/>
    <property type="project" value="TreeGrafter"/>
</dbReference>
<keyword evidence="2" id="KW-0805">Transcription regulation</keyword>
<dbReference type="PANTHER" id="PTHR30537:SF3">
    <property type="entry name" value="TRANSCRIPTIONAL REGULATORY PROTEIN"/>
    <property type="match status" value="1"/>
</dbReference>
<evidence type="ECO:0000313" key="9">
    <source>
        <dbReference type="Proteomes" id="UP000252266"/>
    </source>
</evidence>
<dbReference type="PANTHER" id="PTHR30537">
    <property type="entry name" value="HTH-TYPE TRANSCRIPTIONAL REGULATOR"/>
    <property type="match status" value="1"/>
</dbReference>
<evidence type="ECO:0000256" key="2">
    <source>
        <dbReference type="ARBA" id="ARBA00023015"/>
    </source>
</evidence>
<feature type="domain" description="HTH lysR-type" evidence="5">
    <location>
        <begin position="1"/>
        <end position="58"/>
    </location>
</feature>
<dbReference type="InterPro" id="IPR036390">
    <property type="entry name" value="WH_DNA-bd_sf"/>
</dbReference>
<keyword evidence="4" id="KW-0804">Transcription</keyword>
<sequence>MNWNDLRYFLILAEEGSLSGAARRLRKEHTTVARRIEALEDAVGTKLFDRLPRGWQLTIAGQNLVPVAERVEAEALGFERQAKGDEAAHGVVRISVPPVAGRVLFAPRLAQLLTAHKGLEFEIIGASNVVNLARREADLAVRMVTPREPGLITRKLVELGVGLYAARGYSARVPEQDWEFCGYEDTSYGAAKKEWVRNIMGRELPCRFRADDTESVRQFIAAGHGVGVLPRYLADGDERLELIRADTAGESRETAWLVVHPDMRRSPGVRLVMDALIKAADSISAEFQV</sequence>
<keyword evidence="3 7" id="KW-0238">DNA-binding</keyword>
<name>A0A154KVT9_9PROT</name>
<gene>
    <name evidence="7" type="ORF">SAMN05428964_1011144</name>
    <name evidence="6" type="ORF">TH44_18535</name>
</gene>
<proteinExistence type="inferred from homology"/>
<dbReference type="Proteomes" id="UP000252266">
    <property type="component" value="Unassembled WGS sequence"/>
</dbReference>
<dbReference type="Pfam" id="PF03466">
    <property type="entry name" value="LysR_substrate"/>
    <property type="match status" value="1"/>
</dbReference>
<dbReference type="Gene3D" id="1.10.10.10">
    <property type="entry name" value="Winged helix-like DNA-binding domain superfamily/Winged helix DNA-binding domain"/>
    <property type="match status" value="1"/>
</dbReference>
<dbReference type="SUPFAM" id="SSF46785">
    <property type="entry name" value="Winged helix' DNA-binding domain"/>
    <property type="match status" value="1"/>
</dbReference>
<evidence type="ECO:0000256" key="3">
    <source>
        <dbReference type="ARBA" id="ARBA00023125"/>
    </source>
</evidence>
<organism evidence="6 9">
    <name type="scientific">Thalassospira xiamenensis</name>
    <dbReference type="NCBI Taxonomy" id="220697"/>
    <lineage>
        <taxon>Bacteria</taxon>
        <taxon>Pseudomonadati</taxon>
        <taxon>Pseudomonadota</taxon>
        <taxon>Alphaproteobacteria</taxon>
        <taxon>Rhodospirillales</taxon>
        <taxon>Thalassospiraceae</taxon>
        <taxon>Thalassospira</taxon>
    </lineage>
</organism>
<comment type="similarity">
    <text evidence="1">Belongs to the LysR transcriptional regulatory family.</text>
</comment>
<reference evidence="7 8" key="2">
    <citation type="submission" date="2017-08" db="EMBL/GenBank/DDBJ databases">
        <authorList>
            <person name="de Groot N.N."/>
        </authorList>
    </citation>
    <scope>NUCLEOTIDE SEQUENCE [LARGE SCALE GENOMIC DNA]</scope>
    <source>
        <strain evidence="7 8">USBA 78</strain>
    </source>
</reference>
<dbReference type="Pfam" id="PF00126">
    <property type="entry name" value="HTH_1"/>
    <property type="match status" value="1"/>
</dbReference>
<dbReference type="PROSITE" id="PS50931">
    <property type="entry name" value="HTH_LYSR"/>
    <property type="match status" value="1"/>
</dbReference>
<dbReference type="EMBL" id="OBMM01000001">
    <property type="protein sequence ID" value="SOB94630.1"/>
    <property type="molecule type" value="Genomic_DNA"/>
</dbReference>
<evidence type="ECO:0000256" key="4">
    <source>
        <dbReference type="ARBA" id="ARBA00023163"/>
    </source>
</evidence>
<evidence type="ECO:0000313" key="6">
    <source>
        <dbReference type="EMBL" id="RCK46834.1"/>
    </source>
</evidence>
<dbReference type="InterPro" id="IPR058163">
    <property type="entry name" value="LysR-type_TF_proteobact-type"/>
</dbReference>
<dbReference type="Proteomes" id="UP000219068">
    <property type="component" value="Unassembled WGS sequence"/>
</dbReference>
<dbReference type="InterPro" id="IPR000847">
    <property type="entry name" value="LysR_HTH_N"/>
</dbReference>
<evidence type="ECO:0000313" key="7">
    <source>
        <dbReference type="EMBL" id="SOB94630.1"/>
    </source>
</evidence>
<dbReference type="GO" id="GO:0043565">
    <property type="term" value="F:sequence-specific DNA binding"/>
    <property type="evidence" value="ECO:0007669"/>
    <property type="project" value="TreeGrafter"/>
</dbReference>
<dbReference type="GO" id="GO:0003700">
    <property type="term" value="F:DNA-binding transcription factor activity"/>
    <property type="evidence" value="ECO:0007669"/>
    <property type="project" value="InterPro"/>
</dbReference>
<accession>A0A154KVT9</accession>